<dbReference type="PANTHER" id="PTHR15204:SF0">
    <property type="entry name" value="LARGE PROLINE-RICH PROTEIN BAG6"/>
    <property type="match status" value="1"/>
</dbReference>
<gene>
    <name evidence="3" type="ORF">CSSPJE1EN1_LOCUS27599</name>
</gene>
<dbReference type="SUPFAM" id="SSF54236">
    <property type="entry name" value="Ubiquitin-like"/>
    <property type="match status" value="1"/>
</dbReference>
<proteinExistence type="predicted"/>
<feature type="region of interest" description="Disordered" evidence="1">
    <location>
        <begin position="888"/>
        <end position="917"/>
    </location>
</feature>
<evidence type="ECO:0000259" key="2">
    <source>
        <dbReference type="PROSITE" id="PS50053"/>
    </source>
</evidence>
<dbReference type="SMART" id="SM00213">
    <property type="entry name" value="UBQ"/>
    <property type="match status" value="1"/>
</dbReference>
<feature type="region of interest" description="Disordered" evidence="1">
    <location>
        <begin position="424"/>
        <end position="454"/>
    </location>
</feature>
<feature type="compositionally biased region" description="Polar residues" evidence="1">
    <location>
        <begin position="631"/>
        <end position="648"/>
    </location>
</feature>
<sequence length="917" mass="94566">MEPIQGNSGGTVGSGGEGLGGETIEIKIKTLDSQSYSIRVEKNVAVPVLKEQLATLVGVPAGSQRLICRGKVLKDDHLLSAYNVEDGHTLHLVARPLLPSAGGVSSTAMGPSDVVLAQPRNRAGHISHSLLMGTINIPDTGEGAMPDLSRIISAVLNTVGIANVGAQNTGETGGAHTEGRPTVGEQDSQVRALELQIDALYGVPPNNGAPGVPFRAVQQAGVVPDALTTMSQYLDRLEQSFSSHEFVSTQIPEERAGSGVSMGSDAWSGVEEGRRRPSPAALGALLQRVNNLLRGQASSALARLAEQLENEAAVTDARAREEVQHTAFNDGNLMQQIGALLLELGRTTLSLRMGQSPGEAVVNPGPAIFISPAGPNPIMVQPLPMQTSAAFPVGRLQPRPVTLAPSPAVAGTPRSIHIHIHTSDVGAPSASPSPPPPPSAEEGGHVASGVPGSGTVHQVLAHTDVSGPSRTLPDTGITIRPVNESAGGTAATPMPPAHTGVQGAIMTFDEHGAMRIVPVHSHAGSTPANPRAPFEPGTHFHPMLARFQHHFAGQPFTVSRNVAAAPLVSQPASTPPSSMETDVRGAEDPQGSSGSAEGASLQSIGEAGVVSMEINAGSEDGQIMATNAQSTSMETIQAGESNGNSGPSVVSPPIGLGLGGLQPLTRRRRPHLQQSEEQQDQAGHQAGPGDSRSQNRRSLPPAGLGNILRAAGAGSEAQQVGPGILGQLMRSPAMETLVQQVMQGVGDVEVSNGGHRAAPAAGQDLGGMLQQMMPMMSQIIGGGARSMRPPPAVATSSRSQAEGGVARDPSETERWKEVLSPVTQKLDEGEAAQEVLRSVADAAGTRVLGNTGVTTSTSLAQHVSQADGLADAYLAVLFHDLAARVASDPDFEDGSRFPSSALVFQQHPDAPTQADHD</sequence>
<feature type="compositionally biased region" description="Polar residues" evidence="1">
    <location>
        <begin position="672"/>
        <end position="682"/>
    </location>
</feature>
<keyword evidence="4" id="KW-1185">Reference proteome</keyword>
<evidence type="ECO:0000256" key="1">
    <source>
        <dbReference type="SAM" id="MobiDB-lite"/>
    </source>
</evidence>
<feature type="domain" description="Ubiquitin-like" evidence="2">
    <location>
        <begin position="24"/>
        <end position="95"/>
    </location>
</feature>
<protein>
    <recommendedName>
        <fullName evidence="2">Ubiquitin-like domain-containing protein</fullName>
    </recommendedName>
</protein>
<reference evidence="3" key="1">
    <citation type="submission" date="2024-02" db="EMBL/GenBank/DDBJ databases">
        <authorList>
            <consortium name="ELIXIR-Norway"/>
            <consortium name="Elixir Norway"/>
        </authorList>
    </citation>
    <scope>NUCLEOTIDE SEQUENCE</scope>
</reference>
<dbReference type="EMBL" id="CAXAQS010000581">
    <property type="protein sequence ID" value="CAK9252221.1"/>
    <property type="molecule type" value="Genomic_DNA"/>
</dbReference>
<feature type="region of interest" description="Disordered" evidence="1">
    <location>
        <begin position="784"/>
        <end position="814"/>
    </location>
</feature>
<dbReference type="Proteomes" id="UP001497444">
    <property type="component" value="Unassembled WGS sequence"/>
</dbReference>
<dbReference type="Pfam" id="PF00240">
    <property type="entry name" value="ubiquitin"/>
    <property type="match status" value="1"/>
</dbReference>
<dbReference type="Gene3D" id="3.10.20.90">
    <property type="entry name" value="Phosphatidylinositol 3-kinase Catalytic Subunit, Chain A, domain 1"/>
    <property type="match status" value="1"/>
</dbReference>
<evidence type="ECO:0000313" key="3">
    <source>
        <dbReference type="EMBL" id="CAK9252221.1"/>
    </source>
</evidence>
<feature type="region of interest" description="Disordered" evidence="1">
    <location>
        <begin position="631"/>
        <end position="706"/>
    </location>
</feature>
<dbReference type="PROSITE" id="PS50053">
    <property type="entry name" value="UBIQUITIN_2"/>
    <property type="match status" value="1"/>
</dbReference>
<feature type="compositionally biased region" description="Polar residues" evidence="1">
    <location>
        <begin position="570"/>
        <end position="580"/>
    </location>
</feature>
<accession>A0ABP0VE82</accession>
<name>A0ABP0VE82_9BRYO</name>
<evidence type="ECO:0000313" key="4">
    <source>
        <dbReference type="Proteomes" id="UP001497444"/>
    </source>
</evidence>
<organism evidence="3 4">
    <name type="scientific">Sphagnum jensenii</name>
    <dbReference type="NCBI Taxonomy" id="128206"/>
    <lineage>
        <taxon>Eukaryota</taxon>
        <taxon>Viridiplantae</taxon>
        <taxon>Streptophyta</taxon>
        <taxon>Embryophyta</taxon>
        <taxon>Bryophyta</taxon>
        <taxon>Sphagnophytina</taxon>
        <taxon>Sphagnopsida</taxon>
        <taxon>Sphagnales</taxon>
        <taxon>Sphagnaceae</taxon>
        <taxon>Sphagnum</taxon>
    </lineage>
</organism>
<comment type="caution">
    <text evidence="3">The sequence shown here is derived from an EMBL/GenBank/DDBJ whole genome shotgun (WGS) entry which is preliminary data.</text>
</comment>
<feature type="compositionally biased region" description="Polar residues" evidence="1">
    <location>
        <begin position="590"/>
        <end position="602"/>
    </location>
</feature>
<dbReference type="InterPro" id="IPR000626">
    <property type="entry name" value="Ubiquitin-like_dom"/>
</dbReference>
<dbReference type="PANTHER" id="PTHR15204">
    <property type="entry name" value="LARGE PROLINE-RICH PROTEIN BAG6"/>
    <property type="match status" value="1"/>
</dbReference>
<feature type="region of interest" description="Disordered" evidence="1">
    <location>
        <begin position="568"/>
        <end position="602"/>
    </location>
</feature>
<dbReference type="InterPro" id="IPR029071">
    <property type="entry name" value="Ubiquitin-like_domsf"/>
</dbReference>
<feature type="region of interest" description="Disordered" evidence="1">
    <location>
        <begin position="252"/>
        <end position="274"/>
    </location>
</feature>